<keyword evidence="2" id="KW-0472">Membrane</keyword>
<feature type="region of interest" description="Disordered" evidence="1">
    <location>
        <begin position="144"/>
        <end position="172"/>
    </location>
</feature>
<organism evidence="3 4">
    <name type="scientific">Achromobacter arsenitoxydans SY8</name>
    <dbReference type="NCBI Taxonomy" id="477184"/>
    <lineage>
        <taxon>Bacteria</taxon>
        <taxon>Pseudomonadati</taxon>
        <taxon>Pseudomonadota</taxon>
        <taxon>Betaproteobacteria</taxon>
        <taxon>Burkholderiales</taxon>
        <taxon>Alcaligenaceae</taxon>
        <taxon>Achromobacter</taxon>
    </lineage>
</organism>
<feature type="transmembrane region" description="Helical" evidence="2">
    <location>
        <begin position="12"/>
        <end position="31"/>
    </location>
</feature>
<sequence>MTRVAFRQNGQAVIEALLMLPLIALLLWAIAGIGKLQFSAQQTTQASRKAVMAGALGQPLAMLRAPAGMDLSSDAHALTGVAPRLAATLQDEWFRAGLTMLSVETRSQPQAAAPSAWPSIARRLSTASGAGYAHGDADAQWRVGQASTGWRQAGQSSLSEATRMQGPVGRADGAWGRPRLSLDWLSAWADVVPADRLSKDKEQTR</sequence>
<dbReference type="EMBL" id="AGUF01000057">
    <property type="protein sequence ID" value="EHK64760.1"/>
    <property type="molecule type" value="Genomic_DNA"/>
</dbReference>
<dbReference type="STRING" id="477184.KYC_18155"/>
<reference evidence="3 4" key="1">
    <citation type="journal article" date="2012" name="J. Bacteriol.">
        <title>Genome sequence of the highly efficient arsenite-oxidizing bacterium Achromobacter arsenitoxydans SY8.</title>
        <authorList>
            <person name="Li X."/>
            <person name="Hu Y."/>
            <person name="Gong J."/>
            <person name="Lin Y."/>
            <person name="Johnstone L."/>
            <person name="Rensing C."/>
            <person name="Wang G."/>
        </authorList>
    </citation>
    <scope>NUCLEOTIDE SEQUENCE [LARGE SCALE GENOMIC DNA]</scope>
    <source>
        <strain evidence="3 4">SY8</strain>
    </source>
</reference>
<feature type="compositionally biased region" description="Polar residues" evidence="1">
    <location>
        <begin position="145"/>
        <end position="162"/>
    </location>
</feature>
<gene>
    <name evidence="3" type="ORF">KYC_18155</name>
</gene>
<dbReference type="PATRIC" id="fig|477184.5.peg.3583"/>
<comment type="caution">
    <text evidence="3">The sequence shown here is derived from an EMBL/GenBank/DDBJ whole genome shotgun (WGS) entry which is preliminary data.</text>
</comment>
<accession>H0FAC9</accession>
<dbReference type="RefSeq" id="WP_008164925.1">
    <property type="nucleotide sequence ID" value="NZ_AGUF01000057.1"/>
</dbReference>
<keyword evidence="2" id="KW-0812">Transmembrane</keyword>
<evidence type="ECO:0000256" key="1">
    <source>
        <dbReference type="SAM" id="MobiDB-lite"/>
    </source>
</evidence>
<keyword evidence="2" id="KW-1133">Transmembrane helix</keyword>
<evidence type="ECO:0000256" key="2">
    <source>
        <dbReference type="SAM" id="Phobius"/>
    </source>
</evidence>
<evidence type="ECO:0000313" key="4">
    <source>
        <dbReference type="Proteomes" id="UP000003113"/>
    </source>
</evidence>
<evidence type="ECO:0000313" key="3">
    <source>
        <dbReference type="EMBL" id="EHK64760.1"/>
    </source>
</evidence>
<proteinExistence type="predicted"/>
<dbReference type="AlphaFoldDB" id="H0FAC9"/>
<dbReference type="OrthoDB" id="8642119at2"/>
<dbReference type="Proteomes" id="UP000003113">
    <property type="component" value="Unassembled WGS sequence"/>
</dbReference>
<dbReference type="eggNOG" id="ENOG503157S">
    <property type="taxonomic scope" value="Bacteria"/>
</dbReference>
<name>H0FAC9_9BURK</name>
<keyword evidence="4" id="KW-1185">Reference proteome</keyword>
<protein>
    <submittedName>
        <fullName evidence="3">TadE-like family protein 2</fullName>
    </submittedName>
</protein>